<dbReference type="RefSeq" id="XP_007319077.1">
    <property type="nucleotide sequence ID" value="XM_007319015.1"/>
</dbReference>
<dbReference type="AlphaFoldDB" id="F8NWT8"/>
<evidence type="ECO:0000313" key="1">
    <source>
        <dbReference type="EMBL" id="EGO25058.1"/>
    </source>
</evidence>
<name>F8NWT8_SERL9</name>
<reference evidence="2" key="1">
    <citation type="journal article" date="2011" name="Science">
        <title>The plant cell wall-decomposing machinery underlies the functional diversity of forest fungi.</title>
        <authorList>
            <person name="Eastwood D.C."/>
            <person name="Floudas D."/>
            <person name="Binder M."/>
            <person name="Majcherczyk A."/>
            <person name="Schneider P."/>
            <person name="Aerts A."/>
            <person name="Asiegbu F.O."/>
            <person name="Baker S.E."/>
            <person name="Barry K."/>
            <person name="Bendiksby M."/>
            <person name="Blumentritt M."/>
            <person name="Coutinho P.M."/>
            <person name="Cullen D."/>
            <person name="de Vries R.P."/>
            <person name="Gathman A."/>
            <person name="Goodell B."/>
            <person name="Henrissat B."/>
            <person name="Ihrmark K."/>
            <person name="Kauserud H."/>
            <person name="Kohler A."/>
            <person name="LaButti K."/>
            <person name="Lapidus A."/>
            <person name="Lavin J.L."/>
            <person name="Lee Y.-H."/>
            <person name="Lindquist E."/>
            <person name="Lilly W."/>
            <person name="Lucas S."/>
            <person name="Morin E."/>
            <person name="Murat C."/>
            <person name="Oguiza J.A."/>
            <person name="Park J."/>
            <person name="Pisabarro A.G."/>
            <person name="Riley R."/>
            <person name="Rosling A."/>
            <person name="Salamov A."/>
            <person name="Schmidt O."/>
            <person name="Schmutz J."/>
            <person name="Skrede I."/>
            <person name="Stenlid J."/>
            <person name="Wiebenga A."/>
            <person name="Xie X."/>
            <person name="Kuees U."/>
            <person name="Hibbett D.S."/>
            <person name="Hoffmeister D."/>
            <person name="Hoegberg N."/>
            <person name="Martin F."/>
            <person name="Grigoriev I.V."/>
            <person name="Watkinson S.C."/>
        </authorList>
    </citation>
    <scope>NUCLEOTIDE SEQUENCE [LARGE SCALE GENOMIC DNA]</scope>
    <source>
        <strain evidence="2">S7.9</strain>
    </source>
</reference>
<proteinExistence type="predicted"/>
<dbReference type="HOGENOM" id="CLU_2265361_0_0_1"/>
<dbReference type="KEGG" id="sla:SERLADRAFT_469153"/>
<gene>
    <name evidence="1" type="ORF">SERLADRAFT_469153</name>
</gene>
<dbReference type="GeneID" id="18819541"/>
<sequence>MTSRQGWGLLMLRRNGRMGLGRSCPRRVMACLIGLASRCNVFDLRGAILNRDDRILGGWWTILKVKVLQGWETKVVVHVGRWWKRIPSMVCWMMGRGHRCNSG</sequence>
<organism evidence="2">
    <name type="scientific">Serpula lacrymans var. lacrymans (strain S7.9)</name>
    <name type="common">Dry rot fungus</name>
    <dbReference type="NCBI Taxonomy" id="578457"/>
    <lineage>
        <taxon>Eukaryota</taxon>
        <taxon>Fungi</taxon>
        <taxon>Dikarya</taxon>
        <taxon>Basidiomycota</taxon>
        <taxon>Agaricomycotina</taxon>
        <taxon>Agaricomycetes</taxon>
        <taxon>Agaricomycetidae</taxon>
        <taxon>Boletales</taxon>
        <taxon>Coniophorineae</taxon>
        <taxon>Serpulaceae</taxon>
        <taxon>Serpula</taxon>
    </lineage>
</organism>
<accession>F8NWT8</accession>
<dbReference type="Proteomes" id="UP000008064">
    <property type="component" value="Unassembled WGS sequence"/>
</dbReference>
<protein>
    <submittedName>
        <fullName evidence="1">Uncharacterized protein</fullName>
    </submittedName>
</protein>
<evidence type="ECO:0000313" key="2">
    <source>
        <dbReference type="Proteomes" id="UP000008064"/>
    </source>
</evidence>
<dbReference type="EMBL" id="GL945434">
    <property type="protein sequence ID" value="EGO25058.1"/>
    <property type="molecule type" value="Genomic_DNA"/>
</dbReference>